<dbReference type="InterPro" id="IPR006311">
    <property type="entry name" value="TAT_signal"/>
</dbReference>
<reference evidence="2 3" key="1">
    <citation type="journal article" date="2008" name="BMC Genomics">
        <title>Complete genome of Phenylobacterium zucineum - a novel facultative intracellular bacterium isolated from human erythroleukemia cell line K562.</title>
        <authorList>
            <person name="Luo Y."/>
            <person name="Xu X."/>
            <person name="Ding Z."/>
            <person name="Liu Z."/>
            <person name="Zhang B."/>
            <person name="Yan Z."/>
            <person name="Sun J."/>
            <person name="Hu S."/>
            <person name="Hu X."/>
        </authorList>
    </citation>
    <scope>NUCLEOTIDE SEQUENCE [LARGE SCALE GENOMIC DNA]</scope>
    <source>
        <strain evidence="2 3">HLK1</strain>
    </source>
</reference>
<dbReference type="RefSeq" id="WP_012521504.1">
    <property type="nucleotide sequence ID" value="NC_011144.1"/>
</dbReference>
<sequence length="611" mass="67470">MTRMDRRSFLLTTAGAALAAATPALAQGVAQGSEDARLRAILDRMFEARVDDSPEFATQLGMDKGARAPLKARLDDVSLAAKGRRLEEARAHVQALKAIDRARLSPAAQVDLDVVLYREERAVYSGDRYKFGNVGGNYSPYVISQRTGSYQDIPDFLDSTHRVETREDAEAYLSRLSAFGVQLDQDLERFRHDVGLGAVPPEFVVPLTIGQLKALRGQPAAKTVMVTSIAGKAKDANLPGDWAARAEKIVAAEVFPALDRQIAAVEALRGKARPDTGAWALPDGEAYYADAVKNSTTTDYTPEEVHRMGLEQVAEISARIDEILKGQGLTQGTVSQRLAVLNNDPKQLYPDTDEGRAQIIADLNRQIRDLDPLLPKVFRTLPKAPVEVRRVPVFIQDGASNGYYQSPALDGSRPGAFYINLKNTADWPRYNLPTLTYHEAAPGHHLQIALMQESDKIPLLRRAGYGFSAYSEGWGLYAEQLADEMGAYANDPLGRAGYLQSMLFRAARLVTDTGIHHKRWTREQATQYFVDTIGNTRSRSQREVERYFVSPGQANSYKVGHTVWVKVREDAKKKLGPKFDLAAFHDRGLLSGPMPLTVLERHIAAWAASQV</sequence>
<dbReference type="HOGENOM" id="CLU_018914_0_0_5"/>
<dbReference type="KEGG" id="pzu:PHZ_c0942"/>
<evidence type="ECO:0008006" key="4">
    <source>
        <dbReference type="Google" id="ProtNLM"/>
    </source>
</evidence>
<dbReference type="AlphaFoldDB" id="B4RGZ0"/>
<dbReference type="EMBL" id="CP000747">
    <property type="protein sequence ID" value="ACG77356.1"/>
    <property type="molecule type" value="Genomic_DNA"/>
</dbReference>
<evidence type="ECO:0000256" key="1">
    <source>
        <dbReference type="SAM" id="SignalP"/>
    </source>
</evidence>
<organism evidence="2 3">
    <name type="scientific">Phenylobacterium zucineum (strain HLK1)</name>
    <dbReference type="NCBI Taxonomy" id="450851"/>
    <lineage>
        <taxon>Bacteria</taxon>
        <taxon>Pseudomonadati</taxon>
        <taxon>Pseudomonadota</taxon>
        <taxon>Alphaproteobacteria</taxon>
        <taxon>Caulobacterales</taxon>
        <taxon>Caulobacteraceae</taxon>
        <taxon>Phenylobacterium</taxon>
    </lineage>
</organism>
<keyword evidence="3" id="KW-1185">Reference proteome</keyword>
<dbReference type="Proteomes" id="UP000001868">
    <property type="component" value="Chromosome"/>
</dbReference>
<feature type="chain" id="PRO_5002822658" description="DUF885 domain-containing protein" evidence="1">
    <location>
        <begin position="27"/>
        <end position="611"/>
    </location>
</feature>
<dbReference type="PANTHER" id="PTHR33361:SF2">
    <property type="entry name" value="DUF885 DOMAIN-CONTAINING PROTEIN"/>
    <property type="match status" value="1"/>
</dbReference>
<keyword evidence="1" id="KW-0732">Signal</keyword>
<feature type="signal peptide" evidence="1">
    <location>
        <begin position="1"/>
        <end position="26"/>
    </location>
</feature>
<evidence type="ECO:0000313" key="2">
    <source>
        <dbReference type="EMBL" id="ACG77356.1"/>
    </source>
</evidence>
<accession>B4RGZ0</accession>
<dbReference type="PROSITE" id="PS51318">
    <property type="entry name" value="TAT"/>
    <property type="match status" value="1"/>
</dbReference>
<dbReference type="eggNOG" id="COG4805">
    <property type="taxonomic scope" value="Bacteria"/>
</dbReference>
<dbReference type="Pfam" id="PF05960">
    <property type="entry name" value="DUF885"/>
    <property type="match status" value="1"/>
</dbReference>
<protein>
    <recommendedName>
        <fullName evidence="4">DUF885 domain-containing protein</fullName>
    </recommendedName>
</protein>
<dbReference type="InterPro" id="IPR010281">
    <property type="entry name" value="DUF885"/>
</dbReference>
<gene>
    <name evidence="2" type="ordered locus">PHZ_c0942</name>
</gene>
<dbReference type="PANTHER" id="PTHR33361">
    <property type="entry name" value="GLR0591 PROTEIN"/>
    <property type="match status" value="1"/>
</dbReference>
<proteinExistence type="predicted"/>
<evidence type="ECO:0000313" key="3">
    <source>
        <dbReference type="Proteomes" id="UP000001868"/>
    </source>
</evidence>
<dbReference type="STRING" id="450851.PHZ_c0942"/>
<name>B4RGZ0_PHEZH</name>